<accession>A0A9K3KU68</accession>
<reference evidence="2" key="2">
    <citation type="submission" date="2021-04" db="EMBL/GenBank/DDBJ databases">
        <authorList>
            <person name="Podell S."/>
        </authorList>
    </citation>
    <scope>NUCLEOTIDE SEQUENCE</scope>
    <source>
        <strain evidence="2">Hildebrandi</strain>
    </source>
</reference>
<evidence type="ECO:0000256" key="1">
    <source>
        <dbReference type="SAM" id="MobiDB-lite"/>
    </source>
</evidence>
<evidence type="ECO:0000313" key="3">
    <source>
        <dbReference type="Proteomes" id="UP000693970"/>
    </source>
</evidence>
<gene>
    <name evidence="2" type="ORF">IV203_012188</name>
</gene>
<evidence type="ECO:0000313" key="2">
    <source>
        <dbReference type="EMBL" id="KAG7349591.1"/>
    </source>
</evidence>
<reference evidence="2" key="1">
    <citation type="journal article" date="2021" name="Sci. Rep.">
        <title>Diploid genomic architecture of Nitzschia inconspicua, an elite biomass production diatom.</title>
        <authorList>
            <person name="Oliver A."/>
            <person name="Podell S."/>
            <person name="Pinowska A."/>
            <person name="Traller J.C."/>
            <person name="Smith S.R."/>
            <person name="McClure R."/>
            <person name="Beliaev A."/>
            <person name="Bohutskyi P."/>
            <person name="Hill E.A."/>
            <person name="Rabines A."/>
            <person name="Zheng H."/>
            <person name="Allen L.Z."/>
            <person name="Kuo A."/>
            <person name="Grigoriev I.V."/>
            <person name="Allen A.E."/>
            <person name="Hazlebeck D."/>
            <person name="Allen E.E."/>
        </authorList>
    </citation>
    <scope>NUCLEOTIDE SEQUENCE</scope>
    <source>
        <strain evidence="2">Hildebrandi</strain>
    </source>
</reference>
<feature type="compositionally biased region" description="Basic and acidic residues" evidence="1">
    <location>
        <begin position="357"/>
        <end position="370"/>
    </location>
</feature>
<protein>
    <submittedName>
        <fullName evidence="2">Uncharacterized protein</fullName>
    </submittedName>
</protein>
<feature type="region of interest" description="Disordered" evidence="1">
    <location>
        <begin position="341"/>
        <end position="382"/>
    </location>
</feature>
<feature type="compositionally biased region" description="Polar residues" evidence="1">
    <location>
        <begin position="344"/>
        <end position="354"/>
    </location>
</feature>
<proteinExistence type="predicted"/>
<dbReference type="AlphaFoldDB" id="A0A9K3KU68"/>
<dbReference type="Proteomes" id="UP000693970">
    <property type="component" value="Unassembled WGS sequence"/>
</dbReference>
<name>A0A9K3KU68_9STRA</name>
<sequence length="430" mass="47792">MTVAENNTVPHLTKQTELNVVSYDLARLLRQMSFMDTAEPLVASLAPDVAATNIKTKKENSQIVSTFSETTLLVAPAVAINLPLPPAMNDEESYYVGGANFLLVDDEETQRGVMRPFHQEGNEESTMEGDEQESPAITKFRKKNNQRTDLPLSVQPRGLEVYDLYGKWVKEAVTIARKRRMKHPEFILVTIGTADPESTFAWNDKKSKIQIAPQLNVGVDIMKEAAAAGLKRLKKLHGAELDFSNETESMGSSKKYIKKPSQGHGFTRRHSFHDRLPLTETAVADSFGEKPTAIDKSLPPTAIATKPSSDPALTLCMDNSAALSKHSDKIVHELKHTFKERQLRSQNSQCNRAPSTKAREESLEESRSSSETEAITEMKGPKSLERLNGRKKFVRTASVNDLGHKGSSPFLNFFQRRILRASGKSTLAEI</sequence>
<organism evidence="2 3">
    <name type="scientific">Nitzschia inconspicua</name>
    <dbReference type="NCBI Taxonomy" id="303405"/>
    <lineage>
        <taxon>Eukaryota</taxon>
        <taxon>Sar</taxon>
        <taxon>Stramenopiles</taxon>
        <taxon>Ochrophyta</taxon>
        <taxon>Bacillariophyta</taxon>
        <taxon>Bacillariophyceae</taxon>
        <taxon>Bacillariophycidae</taxon>
        <taxon>Bacillariales</taxon>
        <taxon>Bacillariaceae</taxon>
        <taxon>Nitzschia</taxon>
    </lineage>
</organism>
<feature type="region of interest" description="Disordered" evidence="1">
    <location>
        <begin position="249"/>
        <end position="269"/>
    </location>
</feature>
<keyword evidence="3" id="KW-1185">Reference proteome</keyword>
<dbReference type="EMBL" id="JAGRRH010000019">
    <property type="protein sequence ID" value="KAG7349591.1"/>
    <property type="molecule type" value="Genomic_DNA"/>
</dbReference>
<comment type="caution">
    <text evidence="2">The sequence shown here is derived from an EMBL/GenBank/DDBJ whole genome shotgun (WGS) entry which is preliminary data.</text>
</comment>